<dbReference type="AlphaFoldDB" id="A0A0F9E825"/>
<accession>A0A0F9E825</accession>
<dbReference type="EMBL" id="LAZR01025996">
    <property type="protein sequence ID" value="KKL70104.1"/>
    <property type="molecule type" value="Genomic_DNA"/>
</dbReference>
<proteinExistence type="predicted"/>
<feature type="non-terminal residue" evidence="1">
    <location>
        <position position="1"/>
    </location>
</feature>
<evidence type="ECO:0000313" key="1">
    <source>
        <dbReference type="EMBL" id="KKL70104.1"/>
    </source>
</evidence>
<reference evidence="1" key="1">
    <citation type="journal article" date="2015" name="Nature">
        <title>Complex archaea that bridge the gap between prokaryotes and eukaryotes.</title>
        <authorList>
            <person name="Spang A."/>
            <person name="Saw J.H."/>
            <person name="Jorgensen S.L."/>
            <person name="Zaremba-Niedzwiedzka K."/>
            <person name="Martijn J."/>
            <person name="Lind A.E."/>
            <person name="van Eijk R."/>
            <person name="Schleper C."/>
            <person name="Guy L."/>
            <person name="Ettema T.J."/>
        </authorList>
    </citation>
    <scope>NUCLEOTIDE SEQUENCE</scope>
</reference>
<name>A0A0F9E825_9ZZZZ</name>
<dbReference type="InterPro" id="IPR008983">
    <property type="entry name" value="Tumour_necrosis_fac-like_dom"/>
</dbReference>
<protein>
    <recommendedName>
        <fullName evidence="2">C1q domain-containing protein</fullName>
    </recommendedName>
</protein>
<evidence type="ECO:0008006" key="2">
    <source>
        <dbReference type="Google" id="ProtNLM"/>
    </source>
</evidence>
<sequence>LGATNSTTDYPTAAYISITTDEATAAGTAAIFDVFDEDNYGGTLSRTDNVTASGITFTPADGRFTVNVTGIYEITFTAFLSTNGITLDCNIIFGECGAAFFTHPMAIHTAIMPTMRTITVIRSLTANDYINCFIDNVEADAITANAGCTLSMHKIN</sequence>
<comment type="caution">
    <text evidence="1">The sequence shown here is derived from an EMBL/GenBank/DDBJ whole genome shotgun (WGS) entry which is preliminary data.</text>
</comment>
<organism evidence="1">
    <name type="scientific">marine sediment metagenome</name>
    <dbReference type="NCBI Taxonomy" id="412755"/>
    <lineage>
        <taxon>unclassified sequences</taxon>
        <taxon>metagenomes</taxon>
        <taxon>ecological metagenomes</taxon>
    </lineage>
</organism>
<gene>
    <name evidence="1" type="ORF">LCGC14_2108280</name>
</gene>
<dbReference type="Gene3D" id="2.60.120.40">
    <property type="match status" value="1"/>
</dbReference>